<dbReference type="Gene3D" id="3.30.450.260">
    <property type="entry name" value="Haem NO binding associated domain"/>
    <property type="match status" value="1"/>
</dbReference>
<feature type="region of interest" description="Disordered" evidence="10">
    <location>
        <begin position="756"/>
        <end position="784"/>
    </location>
</feature>
<evidence type="ECO:0000256" key="7">
    <source>
        <dbReference type="ARBA" id="ARBA00023293"/>
    </source>
</evidence>
<protein>
    <recommendedName>
        <fullName evidence="2">guanylate cyclase</fullName>
        <ecNumber evidence="2">4.6.1.2</ecNumber>
    </recommendedName>
</protein>
<dbReference type="CDD" id="cd07302">
    <property type="entry name" value="CHD"/>
    <property type="match status" value="1"/>
</dbReference>
<comment type="similarity">
    <text evidence="8">Belongs to the adenylyl cyclase class-4/guanylyl cyclase family.</text>
</comment>
<dbReference type="Gene3D" id="6.10.250.780">
    <property type="match status" value="1"/>
</dbReference>
<keyword evidence="9" id="KW-0175">Coiled coil</keyword>
<reference evidence="12" key="1">
    <citation type="submission" date="2021-10" db="EMBL/GenBank/DDBJ databases">
        <title>Tropical sea cucumber genome reveals ecological adaptation and Cuvierian tubules defense mechanism.</title>
        <authorList>
            <person name="Chen T."/>
        </authorList>
    </citation>
    <scope>NUCLEOTIDE SEQUENCE</scope>
    <source>
        <strain evidence="12">Nanhai2018</strain>
        <tissue evidence="12">Muscle</tissue>
    </source>
</reference>
<feature type="domain" description="Guanylate cyclase" evidence="11">
    <location>
        <begin position="494"/>
        <end position="622"/>
    </location>
</feature>
<organism evidence="12 13">
    <name type="scientific">Holothuria leucospilota</name>
    <name type="common">Black long sea cucumber</name>
    <name type="synonym">Mertensiothuria leucospilota</name>
    <dbReference type="NCBI Taxonomy" id="206669"/>
    <lineage>
        <taxon>Eukaryota</taxon>
        <taxon>Metazoa</taxon>
        <taxon>Echinodermata</taxon>
        <taxon>Eleutherozoa</taxon>
        <taxon>Echinozoa</taxon>
        <taxon>Holothuroidea</taxon>
        <taxon>Aspidochirotacea</taxon>
        <taxon>Aspidochirotida</taxon>
        <taxon>Holothuriidae</taxon>
        <taxon>Holothuria</taxon>
    </lineage>
</organism>
<evidence type="ECO:0000313" key="12">
    <source>
        <dbReference type="EMBL" id="KAJ8023580.1"/>
    </source>
</evidence>
<dbReference type="EC" id="4.6.1.2" evidence="2"/>
<dbReference type="InterPro" id="IPR042463">
    <property type="entry name" value="HNOB_dom_associated_sf"/>
</dbReference>
<evidence type="ECO:0000259" key="11">
    <source>
        <dbReference type="PROSITE" id="PS50125"/>
    </source>
</evidence>
<dbReference type="GO" id="GO:0070482">
    <property type="term" value="P:response to oxygen levels"/>
    <property type="evidence" value="ECO:0007669"/>
    <property type="project" value="TreeGrafter"/>
</dbReference>
<feature type="compositionally biased region" description="Basic and acidic residues" evidence="10">
    <location>
        <begin position="678"/>
        <end position="689"/>
    </location>
</feature>
<dbReference type="OrthoDB" id="6127067at2759"/>
<dbReference type="InterPro" id="IPR029787">
    <property type="entry name" value="Nucleotide_cyclase"/>
</dbReference>
<evidence type="ECO:0000256" key="6">
    <source>
        <dbReference type="ARBA" id="ARBA00023239"/>
    </source>
</evidence>
<dbReference type="InterPro" id="IPR011644">
    <property type="entry name" value="Heme_NO-bd"/>
</dbReference>
<comment type="subcellular location">
    <subcellularLocation>
        <location evidence="1">Cytoplasm</location>
    </subcellularLocation>
</comment>
<dbReference type="SMART" id="SM00044">
    <property type="entry name" value="CYCc"/>
    <property type="match status" value="1"/>
</dbReference>
<dbReference type="GO" id="GO:0020037">
    <property type="term" value="F:heme binding"/>
    <property type="evidence" value="ECO:0007669"/>
    <property type="project" value="InterPro"/>
</dbReference>
<evidence type="ECO:0000256" key="5">
    <source>
        <dbReference type="ARBA" id="ARBA00023134"/>
    </source>
</evidence>
<dbReference type="Proteomes" id="UP001152320">
    <property type="component" value="Chromosome 19"/>
</dbReference>
<keyword evidence="4" id="KW-0547">Nucleotide-binding</keyword>
<feature type="coiled-coil region" evidence="9">
    <location>
        <begin position="430"/>
        <end position="464"/>
    </location>
</feature>
<accession>A0A9Q0YLL7</accession>
<sequence>MYGLLVEGMSEMIIERFGEEVWEVIRDKSRINEYAFVTHRMYSEKIIPRLGQATAEVTGVSYDDVMTWTGHYFVKFLSKYGYEKMLRVLGRNMRDFLNGLDNLHEYLRFSYPKMKPPSFFCTEENKTGLTIHYRSKRHGYKNYVKGQLVEVGRLFYNTTVEVDVIEEGKKADNYYVIYRLKFDNSEFVERGRKSRAMGDNLMLRSSLLFELFPFHIVFGSDMKIRNAGQSLLAVLPDIVGKELNEVFELKRPFVRFSYDSIQTYENNVFELASRSYITRDVFYGCPLSSVENDQTANVFNFNETATPGIPEVPEEEEEEEDNDREDGDSSGDVHTGSFLHSPMGGSFLHSPMGGSFLHSPMGEIIEEVFHPQQLRLKGQMMSIPEWRNYIYLATPLLPNLEAMFNTGLYINDLSMHDSTRDLVLAGTQQSAELKLALDQEQQKSAQLEESMKKLDQEMKRTDSLLYQMIPRQVADKLRRGEPATSTCEIFREVSILFSDVVGFTTICSKINPMAVVSMLNAMYTKFDKLSEELCVYKVETIGDAYMVVAGAPTQTKYHAVLVSEMGFAMLEAVRDLKVPSSNECVRIRVGIHSGMVVAGVVGLKMPRYCLFGDAVNTASRMESTGEAMHIHLSDVTKKYLDEFQGVYQTEERGAVLVKGKGNMKTYWLTGKSLPDGMRDPCDLGKEDVGKNGGRSRSSSLADSPILRRSVPGSRMDTMAVESLDQRPRSGSLFSSPIYTPVGFEDLERTMTPLLNERRDSPAENGEQEVLIDQNEGDSDKTLEDGVETPTACICPVHGLVGQKPDVVDVSIQATESSLDGHSLSDIKGTTDANENDVGHRHALPDGRANAQETGGNVTHSLACALL</sequence>
<dbReference type="GO" id="GO:0005525">
    <property type="term" value="F:GTP binding"/>
    <property type="evidence" value="ECO:0007669"/>
    <property type="project" value="UniProtKB-KW"/>
</dbReference>
<dbReference type="PANTHER" id="PTHR45655">
    <property type="entry name" value="GUANYLATE CYCLASE SOLUBLE SUBUNIT BETA-2"/>
    <property type="match status" value="1"/>
</dbReference>
<dbReference type="SUPFAM" id="SSF111126">
    <property type="entry name" value="Ligand-binding domain in the NO signalling and Golgi transport"/>
    <property type="match status" value="1"/>
</dbReference>
<dbReference type="Pfam" id="PF07700">
    <property type="entry name" value="HNOB"/>
    <property type="match status" value="1"/>
</dbReference>
<dbReference type="PROSITE" id="PS50125">
    <property type="entry name" value="GUANYLATE_CYCLASE_2"/>
    <property type="match status" value="1"/>
</dbReference>
<feature type="compositionally biased region" description="Acidic residues" evidence="10">
    <location>
        <begin position="312"/>
        <end position="329"/>
    </location>
</feature>
<dbReference type="EMBL" id="JAIZAY010000019">
    <property type="protein sequence ID" value="KAJ8023580.1"/>
    <property type="molecule type" value="Genomic_DNA"/>
</dbReference>
<dbReference type="GO" id="GO:0038060">
    <property type="term" value="P:nitric oxide-cGMP-mediated signaling"/>
    <property type="evidence" value="ECO:0007669"/>
    <property type="project" value="TreeGrafter"/>
</dbReference>
<evidence type="ECO:0000256" key="8">
    <source>
        <dbReference type="RuleBase" id="RU000405"/>
    </source>
</evidence>
<dbReference type="FunFam" id="3.30.70.1230:FF:000030">
    <property type="entry name" value="Si:ch211-215j19.12"/>
    <property type="match status" value="1"/>
</dbReference>
<dbReference type="InterPro" id="IPR018297">
    <property type="entry name" value="A/G_cyclase_CS"/>
</dbReference>
<evidence type="ECO:0000256" key="3">
    <source>
        <dbReference type="ARBA" id="ARBA00022490"/>
    </source>
</evidence>
<dbReference type="GO" id="GO:0008074">
    <property type="term" value="C:guanylate cyclase complex, soluble"/>
    <property type="evidence" value="ECO:0007669"/>
    <property type="project" value="TreeGrafter"/>
</dbReference>
<feature type="region of interest" description="Disordered" evidence="10">
    <location>
        <begin position="678"/>
        <end position="716"/>
    </location>
</feature>
<dbReference type="Pfam" id="PF00211">
    <property type="entry name" value="Guanylate_cyc"/>
    <property type="match status" value="1"/>
</dbReference>
<keyword evidence="7" id="KW-0141">cGMP biosynthesis</keyword>
<keyword evidence="3" id="KW-0963">Cytoplasm</keyword>
<evidence type="ECO:0000256" key="10">
    <source>
        <dbReference type="SAM" id="MobiDB-lite"/>
    </source>
</evidence>
<evidence type="ECO:0000256" key="2">
    <source>
        <dbReference type="ARBA" id="ARBA00012202"/>
    </source>
</evidence>
<dbReference type="PROSITE" id="PS00452">
    <property type="entry name" value="GUANYLATE_CYCLASE_1"/>
    <property type="match status" value="1"/>
</dbReference>
<dbReference type="PANTHER" id="PTHR45655:SF10">
    <property type="entry name" value="SOLUBLE GUANYLATE CYCLASE 88E"/>
    <property type="match status" value="1"/>
</dbReference>
<dbReference type="InterPro" id="IPR038158">
    <property type="entry name" value="H-NOX_domain_sf"/>
</dbReference>
<dbReference type="AlphaFoldDB" id="A0A9Q0YLL7"/>
<dbReference type="Gene3D" id="3.90.1520.10">
    <property type="entry name" value="H-NOX domain"/>
    <property type="match status" value="1"/>
</dbReference>
<keyword evidence="13" id="KW-1185">Reference proteome</keyword>
<dbReference type="InterPro" id="IPR001054">
    <property type="entry name" value="A/G_cyclase"/>
</dbReference>
<feature type="region of interest" description="Disordered" evidence="10">
    <location>
        <begin position="303"/>
        <end position="336"/>
    </location>
</feature>
<dbReference type="InterPro" id="IPR011645">
    <property type="entry name" value="HNOB_dom_associated"/>
</dbReference>
<feature type="region of interest" description="Disordered" evidence="10">
    <location>
        <begin position="819"/>
        <end position="839"/>
    </location>
</feature>
<evidence type="ECO:0000256" key="4">
    <source>
        <dbReference type="ARBA" id="ARBA00022741"/>
    </source>
</evidence>
<comment type="caution">
    <text evidence="12">The sequence shown here is derived from an EMBL/GenBank/DDBJ whole genome shotgun (WGS) entry which is preliminary data.</text>
</comment>
<keyword evidence="6 8" id="KW-0456">Lyase</keyword>
<evidence type="ECO:0000256" key="1">
    <source>
        <dbReference type="ARBA" id="ARBA00004496"/>
    </source>
</evidence>
<dbReference type="Gene3D" id="3.30.70.1230">
    <property type="entry name" value="Nucleotide cyclase"/>
    <property type="match status" value="1"/>
</dbReference>
<dbReference type="InterPro" id="IPR024096">
    <property type="entry name" value="NO_sig/Golgi_transp_ligand-bd"/>
</dbReference>
<dbReference type="Pfam" id="PF07701">
    <property type="entry name" value="HNOBA"/>
    <property type="match status" value="1"/>
</dbReference>
<evidence type="ECO:0000313" key="13">
    <source>
        <dbReference type="Proteomes" id="UP001152320"/>
    </source>
</evidence>
<evidence type="ECO:0000256" key="9">
    <source>
        <dbReference type="SAM" id="Coils"/>
    </source>
</evidence>
<dbReference type="SUPFAM" id="SSF55073">
    <property type="entry name" value="Nucleotide cyclase"/>
    <property type="match status" value="1"/>
</dbReference>
<dbReference type="GO" id="GO:0004383">
    <property type="term" value="F:guanylate cyclase activity"/>
    <property type="evidence" value="ECO:0007669"/>
    <property type="project" value="UniProtKB-EC"/>
</dbReference>
<keyword evidence="5" id="KW-0342">GTP-binding</keyword>
<name>A0A9Q0YLL7_HOLLE</name>
<proteinExistence type="inferred from homology"/>
<gene>
    <name evidence="12" type="ORF">HOLleu_36058</name>
</gene>